<dbReference type="Proteomes" id="UP000827626">
    <property type="component" value="Segment"/>
</dbReference>
<sequence length="101" mass="11552">MQGSFEKVIMTLSKQSSKQTTNQEDLKMTKNEAIRNFNEIYAESVHLNPALATDLVAYRCGFIDYVDSLYSNGEITANQYDKWAVTIETVNGLKRKFSKFI</sequence>
<gene>
    <name evidence="1" type="ORF">SARAHDANIELLE_72</name>
</gene>
<protein>
    <submittedName>
        <fullName evidence="1">Uncharacterized protein</fullName>
    </submittedName>
</protein>
<accession>A0AAE7W9P8</accession>
<evidence type="ECO:0000313" key="2">
    <source>
        <dbReference type="Proteomes" id="UP000827626"/>
    </source>
</evidence>
<reference evidence="1" key="1">
    <citation type="submission" date="2021-03" db="EMBL/GenBank/DDBJ databases">
        <authorList>
            <person name="Thompson D.W."/>
            <person name="Brown H.M.F."/>
            <person name="Thompson S.D."/>
            <person name="Grose J.H."/>
        </authorList>
    </citation>
    <scope>NUCLEOTIDE SEQUENCE</scope>
</reference>
<proteinExistence type="predicted"/>
<dbReference type="EMBL" id="MW749010">
    <property type="protein sequence ID" value="QYA57500.1"/>
    <property type="molecule type" value="Genomic_DNA"/>
</dbReference>
<organism evidence="1 2">
    <name type="scientific">Hafnia phage vB_HpaM_SarahDanielle</name>
    <dbReference type="NCBI Taxonomy" id="2836113"/>
    <lineage>
        <taxon>Viruses</taxon>
        <taxon>Duplodnaviria</taxon>
        <taxon>Heunggongvirae</taxon>
        <taxon>Uroviricota</taxon>
        <taxon>Caudoviricetes</taxon>
        <taxon>Andersonviridae</taxon>
        <taxon>Andersonviridae incertae sedis</taxon>
        <taxon>Daniellevirus</taxon>
        <taxon>Daniellevirus danielle</taxon>
    </lineage>
</organism>
<evidence type="ECO:0000313" key="1">
    <source>
        <dbReference type="EMBL" id="QYA57500.1"/>
    </source>
</evidence>
<name>A0AAE7W9P8_9CAUD</name>
<keyword evidence="2" id="KW-1185">Reference proteome</keyword>